<geneLocation type="plasmid" evidence="2">
    <name>unnamed1</name>
</geneLocation>
<accession>A0A494T652</accession>
<feature type="compositionally biased region" description="Basic and acidic residues" evidence="1">
    <location>
        <begin position="53"/>
        <end position="65"/>
    </location>
</feature>
<organism evidence="2 3">
    <name type="scientific">Sphingomonas paeninsulae</name>
    <dbReference type="NCBI Taxonomy" id="2319844"/>
    <lineage>
        <taxon>Bacteria</taxon>
        <taxon>Pseudomonadati</taxon>
        <taxon>Pseudomonadota</taxon>
        <taxon>Alphaproteobacteria</taxon>
        <taxon>Sphingomonadales</taxon>
        <taxon>Sphingomonadaceae</taxon>
        <taxon>Sphingomonas</taxon>
    </lineage>
</organism>
<evidence type="ECO:0000313" key="2">
    <source>
        <dbReference type="EMBL" id="AYJ84817.1"/>
    </source>
</evidence>
<dbReference type="RefSeq" id="WP_121150769.1">
    <property type="nucleotide sequence ID" value="NZ_CP032828.1"/>
</dbReference>
<proteinExistence type="predicted"/>
<sequence>MVFAEVVRRIDRAARYGERLHLDLPHIHAILASPIYTLLNDLKAKEFQASWPREEVHRERQETKHVRNSAIAGSGIEKNETTGPSAGSTGVSSVARVSASAVAHKMILQKKLKLP</sequence>
<feature type="region of interest" description="Disordered" evidence="1">
    <location>
        <begin position="53"/>
        <end position="91"/>
    </location>
</feature>
<gene>
    <name evidence="2" type="ORF">D3Y57_01660</name>
</gene>
<feature type="compositionally biased region" description="Low complexity" evidence="1">
    <location>
        <begin position="81"/>
        <end position="91"/>
    </location>
</feature>
<name>A0A494T652_SPHPE</name>
<evidence type="ECO:0000313" key="3">
    <source>
        <dbReference type="Proteomes" id="UP000276254"/>
    </source>
</evidence>
<reference evidence="2 3" key="1">
    <citation type="submission" date="2018-09" db="EMBL/GenBank/DDBJ databases">
        <title>Sphingomonas peninsula sp. nov., isolated from fildes peninsula, Antarctic soil.</title>
        <authorList>
            <person name="Yingchao G."/>
        </authorList>
    </citation>
    <scope>NUCLEOTIDE SEQUENCE [LARGE SCALE GENOMIC DNA]</scope>
    <source>
        <strain evidence="2 3">YZ-8</strain>
        <plasmid evidence="2 3">unnamed1</plasmid>
    </source>
</reference>
<dbReference type="EMBL" id="CP032828">
    <property type="protein sequence ID" value="AYJ84817.1"/>
    <property type="molecule type" value="Genomic_DNA"/>
</dbReference>
<evidence type="ECO:0000256" key="1">
    <source>
        <dbReference type="SAM" id="MobiDB-lite"/>
    </source>
</evidence>
<keyword evidence="2" id="KW-0614">Plasmid</keyword>
<protein>
    <submittedName>
        <fullName evidence="2">Uncharacterized protein</fullName>
    </submittedName>
</protein>
<dbReference type="KEGG" id="spha:D3Y57_01660"/>
<keyword evidence="3" id="KW-1185">Reference proteome</keyword>
<dbReference type="AlphaFoldDB" id="A0A494T652"/>
<dbReference type="GeneID" id="39492063"/>
<dbReference type="Proteomes" id="UP000276254">
    <property type="component" value="Plasmid unnamed1"/>
</dbReference>